<evidence type="ECO:0000313" key="10">
    <source>
        <dbReference type="Proteomes" id="UP000783742"/>
    </source>
</evidence>
<dbReference type="InterPro" id="IPR038726">
    <property type="entry name" value="PDDEXK_AddAB-type"/>
</dbReference>
<reference evidence="9 10" key="1">
    <citation type="submission" date="2021-06" db="EMBL/GenBank/DDBJ databases">
        <authorList>
            <person name="Sun Q."/>
            <person name="Li D."/>
        </authorList>
    </citation>
    <scope>NUCLEOTIDE SEQUENCE [LARGE SCALE GENOMIC DNA]</scope>
    <source>
        <strain evidence="9 10">MSJ-1</strain>
    </source>
</reference>
<keyword evidence="5" id="KW-0067">ATP-binding</keyword>
<evidence type="ECO:0000256" key="6">
    <source>
        <dbReference type="ARBA" id="ARBA00023125"/>
    </source>
</evidence>
<protein>
    <submittedName>
        <fullName evidence="9">PD-(D/E)XK nuclease family protein</fullName>
    </submittedName>
</protein>
<evidence type="ECO:0000256" key="4">
    <source>
        <dbReference type="ARBA" id="ARBA00022806"/>
    </source>
</evidence>
<accession>A0ABS6FHF9</accession>
<dbReference type="EMBL" id="JAHLQO010000004">
    <property type="protein sequence ID" value="MBU5669609.1"/>
    <property type="molecule type" value="Genomic_DNA"/>
</dbReference>
<keyword evidence="7" id="KW-0234">DNA repair</keyword>
<comment type="caution">
    <text evidence="9">The sequence shown here is derived from an EMBL/GenBank/DDBJ whole genome shotgun (WGS) entry which is preliminary data.</text>
</comment>
<feature type="domain" description="PD-(D/E)XK endonuclease-like" evidence="8">
    <location>
        <begin position="8"/>
        <end position="272"/>
    </location>
</feature>
<keyword evidence="1" id="KW-0547">Nucleotide-binding</keyword>
<dbReference type="RefSeq" id="WP_216549444.1">
    <property type="nucleotide sequence ID" value="NZ_JAHLQO010000004.1"/>
</dbReference>
<evidence type="ECO:0000259" key="8">
    <source>
        <dbReference type="Pfam" id="PF12705"/>
    </source>
</evidence>
<evidence type="ECO:0000256" key="3">
    <source>
        <dbReference type="ARBA" id="ARBA00022801"/>
    </source>
</evidence>
<dbReference type="Proteomes" id="UP000783742">
    <property type="component" value="Unassembled WGS sequence"/>
</dbReference>
<evidence type="ECO:0000256" key="7">
    <source>
        <dbReference type="ARBA" id="ARBA00023204"/>
    </source>
</evidence>
<keyword evidence="6" id="KW-0238">DNA-binding</keyword>
<evidence type="ECO:0000256" key="2">
    <source>
        <dbReference type="ARBA" id="ARBA00022763"/>
    </source>
</evidence>
<proteinExistence type="predicted"/>
<keyword evidence="3" id="KW-0378">Hydrolase</keyword>
<sequence>MSEFHNNLSYSQIDLFHQCPRKWTFKYIDKIDTEQKSIYLDYGSAVHKGLEFAFWELKDTNTLNKNEMMKTIADLSLDYAYGDKDGELKTLAIKDMERLLNYEGFYQKIKNKEIIGIEEEFNLVIPTMLCGENIDINIKGFIDLIYRDDDDKLVVVDHKTSKKKFDKNKRRNNLQIPIYFMAIFDKFGEYPKSGIYNFTKLNTFQESLFTEKITDEQNELMNKRNPKTIWAKGIKESKKEIIQTFKDMNNKKFRLTTNPSPLCYFCDYKAICTNASNWKPKEKK</sequence>
<evidence type="ECO:0000256" key="5">
    <source>
        <dbReference type="ARBA" id="ARBA00022840"/>
    </source>
</evidence>
<dbReference type="Pfam" id="PF12705">
    <property type="entry name" value="PDDEXK_1"/>
    <property type="match status" value="1"/>
</dbReference>
<evidence type="ECO:0000313" key="9">
    <source>
        <dbReference type="EMBL" id="MBU5669609.1"/>
    </source>
</evidence>
<keyword evidence="2" id="KW-0227">DNA damage</keyword>
<keyword evidence="10" id="KW-1185">Reference proteome</keyword>
<name>A0ABS6FHF9_9FIRM</name>
<gene>
    <name evidence="9" type="ORF">KQI68_07120</name>
</gene>
<evidence type="ECO:0000256" key="1">
    <source>
        <dbReference type="ARBA" id="ARBA00022741"/>
    </source>
</evidence>
<organism evidence="9 10">
    <name type="scientific">Peptoniphilus ovalis</name>
    <dbReference type="NCBI Taxonomy" id="2841503"/>
    <lineage>
        <taxon>Bacteria</taxon>
        <taxon>Bacillati</taxon>
        <taxon>Bacillota</taxon>
        <taxon>Tissierellia</taxon>
        <taxon>Tissierellales</taxon>
        <taxon>Peptoniphilaceae</taxon>
        <taxon>Peptoniphilus</taxon>
    </lineage>
</organism>
<keyword evidence="4" id="KW-0347">Helicase</keyword>